<organism evidence="3 4">
    <name type="scientific">Tricholomella constricta</name>
    <dbReference type="NCBI Taxonomy" id="117010"/>
    <lineage>
        <taxon>Eukaryota</taxon>
        <taxon>Fungi</taxon>
        <taxon>Dikarya</taxon>
        <taxon>Basidiomycota</taxon>
        <taxon>Agaricomycotina</taxon>
        <taxon>Agaricomycetes</taxon>
        <taxon>Agaricomycetidae</taxon>
        <taxon>Agaricales</taxon>
        <taxon>Tricholomatineae</taxon>
        <taxon>Lyophyllaceae</taxon>
        <taxon>Tricholomella</taxon>
    </lineage>
</organism>
<dbReference type="EMBL" id="JAACJP010000030">
    <property type="protein sequence ID" value="KAF5376036.1"/>
    <property type="molecule type" value="Genomic_DNA"/>
</dbReference>
<protein>
    <recommendedName>
        <fullName evidence="2">PIH1 N-terminal domain-containing protein</fullName>
    </recommendedName>
</protein>
<feature type="domain" description="PIH1 N-terminal" evidence="2">
    <location>
        <begin position="8"/>
        <end position="158"/>
    </location>
</feature>
<comment type="caution">
    <text evidence="3">The sequence shown here is derived from an EMBL/GenBank/DDBJ whole genome shotgun (WGS) entry which is preliminary data.</text>
</comment>
<dbReference type="Proteomes" id="UP000565441">
    <property type="component" value="Unassembled WGS sequence"/>
</dbReference>
<dbReference type="OrthoDB" id="5135119at2759"/>
<gene>
    <name evidence="3" type="ORF">D9615_007763</name>
</gene>
<proteinExistence type="inferred from homology"/>
<keyword evidence="4" id="KW-1185">Reference proteome</keyword>
<evidence type="ECO:0000256" key="1">
    <source>
        <dbReference type="ARBA" id="ARBA00008511"/>
    </source>
</evidence>
<dbReference type="Pfam" id="PF08190">
    <property type="entry name" value="PIH1"/>
    <property type="match status" value="1"/>
</dbReference>
<dbReference type="PANTHER" id="PTHR22997:SF0">
    <property type="entry name" value="PIH1 DOMAIN-CONTAINING PROTEIN 1"/>
    <property type="match status" value="1"/>
</dbReference>
<dbReference type="PANTHER" id="PTHR22997">
    <property type="entry name" value="PIH1 DOMAIN-CONTAINING PROTEIN 1"/>
    <property type="match status" value="1"/>
</dbReference>
<dbReference type="InterPro" id="IPR050734">
    <property type="entry name" value="PIH1/Kintoun_subfamily"/>
</dbReference>
<name>A0A8H5H322_9AGAR</name>
<accession>A0A8H5H322</accession>
<comment type="similarity">
    <text evidence="1">Belongs to the PIH1 family.</text>
</comment>
<dbReference type="InterPro" id="IPR012981">
    <property type="entry name" value="PIH1_N"/>
</dbReference>
<dbReference type="AlphaFoldDB" id="A0A8H5H322"/>
<evidence type="ECO:0000313" key="4">
    <source>
        <dbReference type="Proteomes" id="UP000565441"/>
    </source>
</evidence>
<dbReference type="GO" id="GO:0005737">
    <property type="term" value="C:cytoplasm"/>
    <property type="evidence" value="ECO:0007669"/>
    <property type="project" value="TreeGrafter"/>
</dbReference>
<evidence type="ECO:0000259" key="2">
    <source>
        <dbReference type="Pfam" id="PF08190"/>
    </source>
</evidence>
<sequence length="332" mass="36129">MSKTPIALKPTAGFCIKTATLHPAAFPLEPTLIPVGFKVFVNIAWDHNVPPPPDGSEDAIQRAMQGQDVDQRNPDGWYVPVVVSDGRRDKDKAGKPSLVFDCIYNTSVKARTLTDPEFKLFIVELALQRIEAQTSLALSRQIGTPNIASKGKLSPRTVYVPSFMVTGSPASQVTAPPTKPLIQEVIPPTSPSVKPKGILKAAKPLPTTPPALNANKTQQSRPTWTWAKENSKLQIRVTVPTLDRALIEQATLDIEPRRFIVHIPDCPVLDVNLALSDAEIVATAASRTSASLHEDPAAEPNNALTLKRQRDLDVQGATSEWRVAERILMISA</sequence>
<reference evidence="3 4" key="1">
    <citation type="journal article" date="2020" name="ISME J.">
        <title>Uncovering the hidden diversity of litter-decomposition mechanisms in mushroom-forming fungi.</title>
        <authorList>
            <person name="Floudas D."/>
            <person name="Bentzer J."/>
            <person name="Ahren D."/>
            <person name="Johansson T."/>
            <person name="Persson P."/>
            <person name="Tunlid A."/>
        </authorList>
    </citation>
    <scope>NUCLEOTIDE SEQUENCE [LARGE SCALE GENOMIC DNA]</scope>
    <source>
        <strain evidence="3 4">CBS 661.87</strain>
    </source>
</reference>
<evidence type="ECO:0000313" key="3">
    <source>
        <dbReference type="EMBL" id="KAF5376036.1"/>
    </source>
</evidence>